<keyword evidence="4" id="KW-1185">Reference proteome</keyword>
<accession>A0A803MB09</accession>
<dbReference type="Proteomes" id="UP000596660">
    <property type="component" value="Unplaced"/>
</dbReference>
<evidence type="ECO:0000313" key="3">
    <source>
        <dbReference type="EnsemblPlants" id="AUR62026276-RA:cds"/>
    </source>
</evidence>
<sequence>MEPSPSMVHLAMAAFFGASLMAISALFIHKRSVDQILERLIEVRRRKVVYRDTRLMDGEVEEVAVVEEEEEEELGVEDYGGDGNEGFNLQDDDEEEEREVRGQVWGVPSKSGVEENLDMNLIPSYGISSSVPNFGKFSNDWVEDDSNIHGLSSSLDKSHLPLLHRYLRNADGCSSVPLGDTVTSNGQAKELNNGDPISSQENNSPSIELELADLVAVELAACQID</sequence>
<evidence type="ECO:0000256" key="2">
    <source>
        <dbReference type="SAM" id="Phobius"/>
    </source>
</evidence>
<organism evidence="3 4">
    <name type="scientific">Chenopodium quinoa</name>
    <name type="common">Quinoa</name>
    <dbReference type="NCBI Taxonomy" id="63459"/>
    <lineage>
        <taxon>Eukaryota</taxon>
        <taxon>Viridiplantae</taxon>
        <taxon>Streptophyta</taxon>
        <taxon>Embryophyta</taxon>
        <taxon>Tracheophyta</taxon>
        <taxon>Spermatophyta</taxon>
        <taxon>Magnoliopsida</taxon>
        <taxon>eudicotyledons</taxon>
        <taxon>Gunneridae</taxon>
        <taxon>Pentapetalae</taxon>
        <taxon>Caryophyllales</taxon>
        <taxon>Chenopodiaceae</taxon>
        <taxon>Chenopodioideae</taxon>
        <taxon>Atripliceae</taxon>
        <taxon>Chenopodium</taxon>
    </lineage>
</organism>
<protein>
    <recommendedName>
        <fullName evidence="5">Transmembrane protein</fullName>
    </recommendedName>
</protein>
<evidence type="ECO:0008006" key="5">
    <source>
        <dbReference type="Google" id="ProtNLM"/>
    </source>
</evidence>
<reference evidence="3" key="1">
    <citation type="journal article" date="2017" name="Nature">
        <title>The genome of Chenopodium quinoa.</title>
        <authorList>
            <person name="Jarvis D.E."/>
            <person name="Ho Y.S."/>
            <person name="Lightfoot D.J."/>
            <person name="Schmoeckel S.M."/>
            <person name="Li B."/>
            <person name="Borm T.J.A."/>
            <person name="Ohyanagi H."/>
            <person name="Mineta K."/>
            <person name="Michell C.T."/>
            <person name="Saber N."/>
            <person name="Kharbatia N.M."/>
            <person name="Rupper R.R."/>
            <person name="Sharp A.R."/>
            <person name="Dally N."/>
            <person name="Boughton B.A."/>
            <person name="Woo Y.H."/>
            <person name="Gao G."/>
            <person name="Schijlen E.G.W.M."/>
            <person name="Guo X."/>
            <person name="Momin A.A."/>
            <person name="Negrao S."/>
            <person name="Al-Babili S."/>
            <person name="Gehring C."/>
            <person name="Roessner U."/>
            <person name="Jung C."/>
            <person name="Murphy K."/>
            <person name="Arold S.T."/>
            <person name="Gojobori T."/>
            <person name="van der Linden C.G."/>
            <person name="van Loo E.N."/>
            <person name="Jellen E.N."/>
            <person name="Maughan P.J."/>
            <person name="Tester M."/>
        </authorList>
    </citation>
    <scope>NUCLEOTIDE SEQUENCE [LARGE SCALE GENOMIC DNA]</scope>
    <source>
        <strain evidence="3">cv. PI 614886</strain>
    </source>
</reference>
<keyword evidence="2" id="KW-0472">Membrane</keyword>
<feature type="region of interest" description="Disordered" evidence="1">
    <location>
        <begin position="66"/>
        <end position="95"/>
    </location>
</feature>
<name>A0A803MB09_CHEQI</name>
<keyword evidence="2" id="KW-1133">Transmembrane helix</keyword>
<proteinExistence type="predicted"/>
<reference evidence="3" key="2">
    <citation type="submission" date="2021-03" db="UniProtKB">
        <authorList>
            <consortium name="EnsemblPlants"/>
        </authorList>
    </citation>
    <scope>IDENTIFICATION</scope>
</reference>
<feature type="compositionally biased region" description="Acidic residues" evidence="1">
    <location>
        <begin position="66"/>
        <end position="80"/>
    </location>
</feature>
<dbReference type="Gramene" id="AUR62026276-RA">
    <property type="protein sequence ID" value="AUR62026276-RA:cds"/>
    <property type="gene ID" value="AUR62026276"/>
</dbReference>
<dbReference type="AlphaFoldDB" id="A0A803MB09"/>
<feature type="transmembrane region" description="Helical" evidence="2">
    <location>
        <begin position="6"/>
        <end position="28"/>
    </location>
</feature>
<dbReference type="EnsemblPlants" id="AUR62026276-RA">
    <property type="protein sequence ID" value="AUR62026276-RA:cds"/>
    <property type="gene ID" value="AUR62026276"/>
</dbReference>
<evidence type="ECO:0000313" key="4">
    <source>
        <dbReference type="Proteomes" id="UP000596660"/>
    </source>
</evidence>
<evidence type="ECO:0000256" key="1">
    <source>
        <dbReference type="SAM" id="MobiDB-lite"/>
    </source>
</evidence>
<keyword evidence="2" id="KW-0812">Transmembrane</keyword>
<feature type="region of interest" description="Disordered" evidence="1">
    <location>
        <begin position="178"/>
        <end position="203"/>
    </location>
</feature>